<evidence type="ECO:0000313" key="7">
    <source>
        <dbReference type="EMBL" id="GGJ97268.1"/>
    </source>
</evidence>
<dbReference type="InterPro" id="IPR057240">
    <property type="entry name" value="ParB_dimer_C"/>
</dbReference>
<keyword evidence="4" id="KW-0159">Chromosome partition</keyword>
<dbReference type="Proteomes" id="UP000637720">
    <property type="component" value="Unassembled WGS sequence"/>
</dbReference>
<keyword evidence="5" id="KW-0238">DNA-binding</keyword>
<dbReference type="Pfam" id="PF02195">
    <property type="entry name" value="ParB_N"/>
    <property type="match status" value="1"/>
</dbReference>
<dbReference type="Gene3D" id="1.10.10.2830">
    <property type="match status" value="1"/>
</dbReference>
<dbReference type="PANTHER" id="PTHR33375">
    <property type="entry name" value="CHROMOSOME-PARTITIONING PROTEIN PARB-RELATED"/>
    <property type="match status" value="1"/>
</dbReference>
<dbReference type="NCBIfam" id="TIGR00180">
    <property type="entry name" value="parB_part"/>
    <property type="match status" value="1"/>
</dbReference>
<dbReference type="GO" id="GO:0045881">
    <property type="term" value="P:positive regulation of sporulation resulting in formation of a cellular spore"/>
    <property type="evidence" value="ECO:0007669"/>
    <property type="project" value="TreeGrafter"/>
</dbReference>
<dbReference type="PANTHER" id="PTHR33375:SF1">
    <property type="entry name" value="CHROMOSOME-PARTITIONING PROTEIN PARB-RELATED"/>
    <property type="match status" value="1"/>
</dbReference>
<dbReference type="FunFam" id="3.90.1530.30:FF:000001">
    <property type="entry name" value="Chromosome partitioning protein ParB"/>
    <property type="match status" value="1"/>
</dbReference>
<evidence type="ECO:0000313" key="8">
    <source>
        <dbReference type="Proteomes" id="UP000637720"/>
    </source>
</evidence>
<dbReference type="EMBL" id="BMOF01000012">
    <property type="protein sequence ID" value="GGJ97268.1"/>
    <property type="molecule type" value="Genomic_DNA"/>
</dbReference>
<dbReference type="InterPro" id="IPR003115">
    <property type="entry name" value="ParB_N"/>
</dbReference>
<name>A0A8J3FBS0_9BACI</name>
<proteinExistence type="inferred from homology"/>
<dbReference type="GO" id="GO:0009295">
    <property type="term" value="C:nucleoid"/>
    <property type="evidence" value="ECO:0007669"/>
    <property type="project" value="UniProtKB-SubCell"/>
</dbReference>
<protein>
    <submittedName>
        <fullName evidence="7">Stage 0 sporulation protein J</fullName>
    </submittedName>
</protein>
<dbReference type="Pfam" id="PF23552">
    <property type="entry name" value="ParB_C"/>
    <property type="match status" value="1"/>
</dbReference>
<dbReference type="InterPro" id="IPR036086">
    <property type="entry name" value="ParB/Sulfiredoxin_sf"/>
</dbReference>
<reference evidence="7" key="1">
    <citation type="journal article" date="2014" name="Int. J. Syst. Evol. Microbiol.">
        <title>Complete genome sequence of Corynebacterium casei LMG S-19264T (=DSM 44701T), isolated from a smear-ripened cheese.</title>
        <authorList>
            <consortium name="US DOE Joint Genome Institute (JGI-PGF)"/>
            <person name="Walter F."/>
            <person name="Albersmeier A."/>
            <person name="Kalinowski J."/>
            <person name="Ruckert C."/>
        </authorList>
    </citation>
    <scope>NUCLEOTIDE SEQUENCE</scope>
    <source>
        <strain evidence="7">JCM 14719</strain>
    </source>
</reference>
<dbReference type="SUPFAM" id="SSF110849">
    <property type="entry name" value="ParB/Sulfiredoxin"/>
    <property type="match status" value="1"/>
</dbReference>
<comment type="subcellular location">
    <subcellularLocation>
        <location evidence="1">Cytoplasm</location>
        <location evidence="1">Nucleoid</location>
    </subcellularLocation>
</comment>
<dbReference type="InterPro" id="IPR050336">
    <property type="entry name" value="Chromosome_partition/occlusion"/>
</dbReference>
<reference evidence="7" key="2">
    <citation type="submission" date="2020-09" db="EMBL/GenBank/DDBJ databases">
        <authorList>
            <person name="Sun Q."/>
            <person name="Ohkuma M."/>
        </authorList>
    </citation>
    <scope>NUCLEOTIDE SEQUENCE</scope>
    <source>
        <strain evidence="7">JCM 14719</strain>
    </source>
</reference>
<dbReference type="FunFam" id="1.10.10.2830:FF:000001">
    <property type="entry name" value="Chromosome partitioning protein ParB"/>
    <property type="match status" value="1"/>
</dbReference>
<evidence type="ECO:0000256" key="3">
    <source>
        <dbReference type="ARBA" id="ARBA00022490"/>
    </source>
</evidence>
<evidence type="ECO:0000256" key="5">
    <source>
        <dbReference type="ARBA" id="ARBA00023125"/>
    </source>
</evidence>
<dbReference type="InterPro" id="IPR041468">
    <property type="entry name" value="HTH_ParB/Spo0J"/>
</dbReference>
<dbReference type="SMART" id="SM00470">
    <property type="entry name" value="ParB"/>
    <property type="match status" value="1"/>
</dbReference>
<dbReference type="GO" id="GO:0005694">
    <property type="term" value="C:chromosome"/>
    <property type="evidence" value="ECO:0007669"/>
    <property type="project" value="TreeGrafter"/>
</dbReference>
<dbReference type="CDD" id="cd16393">
    <property type="entry name" value="SPO0J_N"/>
    <property type="match status" value="1"/>
</dbReference>
<sequence length="286" mass="32308">MAKRLGKGLEALIPQLSADEHDAITEIPIDELRPNPYQPRRVFDDASLAELANSIREHGVVQPIIVRKGIKGYDIVAGERRWRAAKLAGLTKIPAVVKVFTEEQVMEIALIENLQREDLNPIEIAQAYQKLMETFNLTQEELAQKVGKSRPHVANFLRLLTLPKAIQDDVSRGTLSMGHARALLGVEDDAMRMELAKQAVRERWSVRELEARVQRLRKARETARAKRAKPVHDPVVARYEDALRAHIGTAVKIRQLNKKGKIEIEYLSREDLHRIVALIVGRSADA</sequence>
<dbReference type="AlphaFoldDB" id="A0A8J3FBS0"/>
<evidence type="ECO:0000256" key="1">
    <source>
        <dbReference type="ARBA" id="ARBA00004453"/>
    </source>
</evidence>
<dbReference type="GO" id="GO:0003677">
    <property type="term" value="F:DNA binding"/>
    <property type="evidence" value="ECO:0007669"/>
    <property type="project" value="UniProtKB-KW"/>
</dbReference>
<dbReference type="GO" id="GO:0007059">
    <property type="term" value="P:chromosome segregation"/>
    <property type="evidence" value="ECO:0007669"/>
    <property type="project" value="UniProtKB-KW"/>
</dbReference>
<comment type="similarity">
    <text evidence="2">Belongs to the ParB family.</text>
</comment>
<organism evidence="7 8">
    <name type="scientific">Calditerricola satsumensis</name>
    <dbReference type="NCBI Taxonomy" id="373054"/>
    <lineage>
        <taxon>Bacteria</taxon>
        <taxon>Bacillati</taxon>
        <taxon>Bacillota</taxon>
        <taxon>Bacilli</taxon>
        <taxon>Bacillales</taxon>
        <taxon>Bacillaceae</taxon>
        <taxon>Calditerricola</taxon>
    </lineage>
</organism>
<gene>
    <name evidence="7" type="primary">spo0J</name>
    <name evidence="7" type="ORF">GCM10007043_08920</name>
</gene>
<evidence type="ECO:0000256" key="2">
    <source>
        <dbReference type="ARBA" id="ARBA00006295"/>
    </source>
</evidence>
<evidence type="ECO:0000259" key="6">
    <source>
        <dbReference type="SMART" id="SM00470"/>
    </source>
</evidence>
<dbReference type="InterPro" id="IPR004437">
    <property type="entry name" value="ParB/RepB/Spo0J"/>
</dbReference>
<feature type="domain" description="ParB-like N-terminal" evidence="6">
    <location>
        <begin position="25"/>
        <end position="114"/>
    </location>
</feature>
<keyword evidence="8" id="KW-1185">Reference proteome</keyword>
<dbReference type="Pfam" id="PF17762">
    <property type="entry name" value="HTH_ParB"/>
    <property type="match status" value="1"/>
</dbReference>
<keyword evidence="3" id="KW-0963">Cytoplasm</keyword>
<dbReference type="RefSeq" id="WP_054668954.1">
    <property type="nucleotide sequence ID" value="NZ_BMOF01000012.1"/>
</dbReference>
<evidence type="ECO:0000256" key="4">
    <source>
        <dbReference type="ARBA" id="ARBA00022829"/>
    </source>
</evidence>
<dbReference type="SUPFAM" id="SSF109709">
    <property type="entry name" value="KorB DNA-binding domain-like"/>
    <property type="match status" value="1"/>
</dbReference>
<dbReference type="Gene3D" id="3.90.1530.30">
    <property type="match status" value="1"/>
</dbReference>
<comment type="caution">
    <text evidence="7">The sequence shown here is derived from an EMBL/GenBank/DDBJ whole genome shotgun (WGS) entry which is preliminary data.</text>
</comment>
<accession>A0A8J3FBS0</accession>